<dbReference type="InterPro" id="IPR015358">
    <property type="entry name" value="Tscrpt_reg_MerR_DNA-bd"/>
</dbReference>
<evidence type="ECO:0000256" key="2">
    <source>
        <dbReference type="ARBA" id="ARBA00023125"/>
    </source>
</evidence>
<reference evidence="5 6" key="1">
    <citation type="journal article" date="2011" name="J. Bacteriol.">
        <title>Complete genome sequence of the industrial strain Ketogulonicigenium vulgare WSH-001.</title>
        <authorList>
            <person name="Liu L."/>
            <person name="Li Y."/>
            <person name="Zhang J."/>
            <person name="Zhou Z."/>
            <person name="Liu J."/>
            <person name="Li X."/>
            <person name="Zhou J."/>
            <person name="Du G."/>
            <person name="Wang L."/>
            <person name="Chen J."/>
        </authorList>
    </citation>
    <scope>NUCLEOTIDE SEQUENCE [LARGE SCALE GENOMIC DNA]</scope>
    <source>
        <strain evidence="5 6">WSH-001</strain>
    </source>
</reference>
<dbReference type="InterPro" id="IPR009061">
    <property type="entry name" value="DNA-bd_dom_put_sf"/>
</dbReference>
<dbReference type="CDD" id="cd04785">
    <property type="entry name" value="HTH_CadR-PbrR-like"/>
    <property type="match status" value="1"/>
</dbReference>
<evidence type="ECO:0000313" key="5">
    <source>
        <dbReference type="EMBL" id="AEM40370.1"/>
    </source>
</evidence>
<dbReference type="PATRIC" id="fig|759362.5.peg.556"/>
<dbReference type="PROSITE" id="PS50937">
    <property type="entry name" value="HTH_MERR_2"/>
    <property type="match status" value="1"/>
</dbReference>
<dbReference type="SMART" id="SM00422">
    <property type="entry name" value="HTH_MERR"/>
    <property type="match status" value="1"/>
</dbReference>
<dbReference type="Pfam" id="PF09278">
    <property type="entry name" value="MerR-DNA-bind"/>
    <property type="match status" value="1"/>
</dbReference>
<evidence type="ECO:0000313" key="6">
    <source>
        <dbReference type="Proteomes" id="UP000000692"/>
    </source>
</evidence>
<name>F9Y3C9_KETVW</name>
<dbReference type="OrthoDB" id="9802944at2"/>
<dbReference type="RefSeq" id="WP_013383816.1">
    <property type="nucleotide sequence ID" value="NC_017384.1"/>
</dbReference>
<organism evidence="5 6">
    <name type="scientific">Ketogulonicigenium vulgare (strain WSH-001)</name>
    <dbReference type="NCBI Taxonomy" id="759362"/>
    <lineage>
        <taxon>Bacteria</taxon>
        <taxon>Pseudomonadati</taxon>
        <taxon>Pseudomonadota</taxon>
        <taxon>Alphaproteobacteria</taxon>
        <taxon>Rhodobacterales</taxon>
        <taxon>Roseobacteraceae</taxon>
        <taxon>Ketogulonicigenium</taxon>
    </lineage>
</organism>
<dbReference type="KEGG" id="kvl:KVU_0531"/>
<protein>
    <submittedName>
        <fullName evidence="5">MerR family transcriptional regulator</fullName>
    </submittedName>
</protein>
<dbReference type="Gene3D" id="1.10.1660.10">
    <property type="match status" value="1"/>
</dbReference>
<keyword evidence="2" id="KW-0238">DNA-binding</keyword>
<dbReference type="SUPFAM" id="SSF46955">
    <property type="entry name" value="Putative DNA-binding domain"/>
    <property type="match status" value="1"/>
</dbReference>
<dbReference type="PANTHER" id="PTHR30204">
    <property type="entry name" value="REDOX-CYCLING DRUG-SENSING TRANSCRIPTIONAL ACTIVATOR SOXR"/>
    <property type="match status" value="1"/>
</dbReference>
<gene>
    <name evidence="5" type="ordered locus">KVU_0531</name>
</gene>
<dbReference type="GO" id="GO:0003677">
    <property type="term" value="F:DNA binding"/>
    <property type="evidence" value="ECO:0007669"/>
    <property type="project" value="UniProtKB-KW"/>
</dbReference>
<evidence type="ECO:0000256" key="1">
    <source>
        <dbReference type="ARBA" id="ARBA00023015"/>
    </source>
</evidence>
<dbReference type="PANTHER" id="PTHR30204:SF92">
    <property type="entry name" value="HTH-TYPE TRANSCRIPTIONAL REGULATOR ZNTR"/>
    <property type="match status" value="1"/>
</dbReference>
<evidence type="ECO:0000256" key="3">
    <source>
        <dbReference type="ARBA" id="ARBA00023163"/>
    </source>
</evidence>
<keyword evidence="6" id="KW-1185">Reference proteome</keyword>
<dbReference type="PRINTS" id="PR00040">
    <property type="entry name" value="HTHMERR"/>
</dbReference>
<dbReference type="Proteomes" id="UP000000692">
    <property type="component" value="Chromosome"/>
</dbReference>
<proteinExistence type="predicted"/>
<dbReference type="Pfam" id="PF00376">
    <property type="entry name" value="MerR"/>
    <property type="match status" value="1"/>
</dbReference>
<dbReference type="AlphaFoldDB" id="F9Y3C9"/>
<dbReference type="HOGENOM" id="CLU_060077_2_0_5"/>
<dbReference type="eggNOG" id="COG0789">
    <property type="taxonomic scope" value="Bacteria"/>
</dbReference>
<dbReference type="EMBL" id="CP002018">
    <property type="protein sequence ID" value="AEM40370.1"/>
    <property type="molecule type" value="Genomic_DNA"/>
</dbReference>
<dbReference type="InterPro" id="IPR047057">
    <property type="entry name" value="MerR_fam"/>
</dbReference>
<keyword evidence="3" id="KW-0804">Transcription</keyword>
<feature type="domain" description="HTH merR-type" evidence="4">
    <location>
        <begin position="1"/>
        <end position="70"/>
    </location>
</feature>
<keyword evidence="1" id="KW-0805">Transcription regulation</keyword>
<accession>F9Y3C9</accession>
<dbReference type="InterPro" id="IPR000551">
    <property type="entry name" value="MerR-type_HTH_dom"/>
</dbReference>
<evidence type="ECO:0000259" key="4">
    <source>
        <dbReference type="PROSITE" id="PS50937"/>
    </source>
</evidence>
<dbReference type="GO" id="GO:0003700">
    <property type="term" value="F:DNA-binding transcription factor activity"/>
    <property type="evidence" value="ECO:0007669"/>
    <property type="project" value="InterPro"/>
</dbReference>
<sequence length="143" mass="15924">MLTIGKLGKAAGVKVPTIRYYEQIGLLPDVGRSAGNQRLYGTDVLNRLRFIRHARDLGFPLEDVRELLSLSDQPDHSCAAVDTIAVRQLAEVRDRISRLQALEAELARMIAQDAHTTIADCRVIEVLGNHDLCKHHDHAETAH</sequence>